<protein>
    <submittedName>
        <fullName evidence="1">Uncharacterized protein</fullName>
    </submittedName>
</protein>
<proteinExistence type="predicted"/>
<comment type="caution">
    <text evidence="1">The sequence shown here is derived from an EMBL/GenBank/DDBJ whole genome shotgun (WGS) entry which is preliminary data.</text>
</comment>
<dbReference type="Proteomes" id="UP000499080">
    <property type="component" value="Unassembled WGS sequence"/>
</dbReference>
<evidence type="ECO:0000313" key="1">
    <source>
        <dbReference type="EMBL" id="GBM16604.1"/>
    </source>
</evidence>
<accession>A0A4Y2DL71</accession>
<reference evidence="1 2" key="1">
    <citation type="journal article" date="2019" name="Sci. Rep.">
        <title>Orb-weaving spider Araneus ventricosus genome elucidates the spidroin gene catalogue.</title>
        <authorList>
            <person name="Kono N."/>
            <person name="Nakamura H."/>
            <person name="Ohtoshi R."/>
            <person name="Moran D.A.P."/>
            <person name="Shinohara A."/>
            <person name="Yoshida Y."/>
            <person name="Fujiwara M."/>
            <person name="Mori M."/>
            <person name="Tomita M."/>
            <person name="Arakawa K."/>
        </authorList>
    </citation>
    <scope>NUCLEOTIDE SEQUENCE [LARGE SCALE GENOMIC DNA]</scope>
</reference>
<gene>
    <name evidence="1" type="ORF">AVEN_88949_1</name>
</gene>
<organism evidence="1 2">
    <name type="scientific">Araneus ventricosus</name>
    <name type="common">Orbweaver spider</name>
    <name type="synonym">Epeira ventricosa</name>
    <dbReference type="NCBI Taxonomy" id="182803"/>
    <lineage>
        <taxon>Eukaryota</taxon>
        <taxon>Metazoa</taxon>
        <taxon>Ecdysozoa</taxon>
        <taxon>Arthropoda</taxon>
        <taxon>Chelicerata</taxon>
        <taxon>Arachnida</taxon>
        <taxon>Araneae</taxon>
        <taxon>Araneomorphae</taxon>
        <taxon>Entelegynae</taxon>
        <taxon>Araneoidea</taxon>
        <taxon>Araneidae</taxon>
        <taxon>Araneus</taxon>
    </lineage>
</organism>
<sequence>MVGGTSLPSPIDRTNRLKLLRAVSYRSHFCISVKSCGSIVMQFFSCPGLPSECEAQSHALILSLGPAHEPYGVDHCPVPWQEHTLLLH</sequence>
<keyword evidence="2" id="KW-1185">Reference proteome</keyword>
<evidence type="ECO:0000313" key="2">
    <source>
        <dbReference type="Proteomes" id="UP000499080"/>
    </source>
</evidence>
<dbReference type="EMBL" id="BGPR01000377">
    <property type="protein sequence ID" value="GBM16604.1"/>
    <property type="molecule type" value="Genomic_DNA"/>
</dbReference>
<name>A0A4Y2DL71_ARAVE</name>
<dbReference type="AlphaFoldDB" id="A0A4Y2DL71"/>